<feature type="compositionally biased region" description="Polar residues" evidence="2">
    <location>
        <begin position="218"/>
        <end position="227"/>
    </location>
</feature>
<feature type="region of interest" description="Disordered" evidence="2">
    <location>
        <begin position="1"/>
        <end position="304"/>
    </location>
</feature>
<evidence type="ECO:0000256" key="1">
    <source>
        <dbReference type="ARBA" id="ARBA00006854"/>
    </source>
</evidence>
<evidence type="ECO:0000313" key="5">
    <source>
        <dbReference type="Proteomes" id="UP001175261"/>
    </source>
</evidence>
<evidence type="ECO:0000259" key="3">
    <source>
        <dbReference type="Pfam" id="PF07814"/>
    </source>
</evidence>
<feature type="compositionally biased region" description="Low complexity" evidence="2">
    <location>
        <begin position="242"/>
        <end position="253"/>
    </location>
</feature>
<feature type="compositionally biased region" description="Polar residues" evidence="2">
    <location>
        <begin position="46"/>
        <end position="56"/>
    </location>
</feature>
<reference evidence="4" key="1">
    <citation type="submission" date="2022-10" db="EMBL/GenBank/DDBJ databases">
        <title>Determination and structural analysis of whole genome sequence of Sarocladium strictum F4-1.</title>
        <authorList>
            <person name="Hu L."/>
            <person name="Jiang Y."/>
        </authorList>
    </citation>
    <scope>NUCLEOTIDE SEQUENCE</scope>
    <source>
        <strain evidence="4">F4-1</strain>
    </source>
</reference>
<feature type="compositionally biased region" description="Polar residues" evidence="2">
    <location>
        <begin position="1"/>
        <end position="15"/>
    </location>
</feature>
<feature type="compositionally biased region" description="Polar residues" evidence="2">
    <location>
        <begin position="143"/>
        <end position="169"/>
    </location>
</feature>
<dbReference type="InterPro" id="IPR011989">
    <property type="entry name" value="ARM-like"/>
</dbReference>
<comment type="similarity">
    <text evidence="1">Belongs to the WAPL family.</text>
</comment>
<dbReference type="EMBL" id="JAPDFR010000001">
    <property type="protein sequence ID" value="KAK0392161.1"/>
    <property type="molecule type" value="Genomic_DNA"/>
</dbReference>
<dbReference type="PANTHER" id="PTHR22100:SF13">
    <property type="entry name" value="WINGS APART-LIKE PROTEIN HOMOLOG"/>
    <property type="match status" value="1"/>
</dbReference>
<dbReference type="InterPro" id="IPR022771">
    <property type="entry name" value="WAPL_C"/>
</dbReference>
<keyword evidence="5" id="KW-1185">Reference proteome</keyword>
<feature type="compositionally biased region" description="Basic and acidic residues" evidence="2">
    <location>
        <begin position="263"/>
        <end position="274"/>
    </location>
</feature>
<feature type="compositionally biased region" description="Basic and acidic residues" evidence="2">
    <location>
        <begin position="108"/>
        <end position="137"/>
    </location>
</feature>
<dbReference type="Pfam" id="PF07814">
    <property type="entry name" value="WAPL"/>
    <property type="match status" value="1"/>
</dbReference>
<dbReference type="Gene3D" id="1.25.10.10">
    <property type="entry name" value="Leucine-rich Repeat Variant"/>
    <property type="match status" value="1"/>
</dbReference>
<proteinExistence type="inferred from homology"/>
<feature type="compositionally biased region" description="Basic and acidic residues" evidence="2">
    <location>
        <begin position="201"/>
        <end position="214"/>
    </location>
</feature>
<dbReference type="PANTHER" id="PTHR22100">
    <property type="entry name" value="WINGS APART-LIKE PROTEIN HOMOLOG"/>
    <property type="match status" value="1"/>
</dbReference>
<comment type="caution">
    <text evidence="4">The sequence shown here is derived from an EMBL/GenBank/DDBJ whole genome shotgun (WGS) entry which is preliminary data.</text>
</comment>
<dbReference type="Proteomes" id="UP001175261">
    <property type="component" value="Unassembled WGS sequence"/>
</dbReference>
<organism evidence="4 5">
    <name type="scientific">Sarocladium strictum</name>
    <name type="common">Black bundle disease fungus</name>
    <name type="synonym">Acremonium strictum</name>
    <dbReference type="NCBI Taxonomy" id="5046"/>
    <lineage>
        <taxon>Eukaryota</taxon>
        <taxon>Fungi</taxon>
        <taxon>Dikarya</taxon>
        <taxon>Ascomycota</taxon>
        <taxon>Pezizomycotina</taxon>
        <taxon>Sordariomycetes</taxon>
        <taxon>Hypocreomycetidae</taxon>
        <taxon>Hypocreales</taxon>
        <taxon>Sarocladiaceae</taxon>
        <taxon>Sarocladium</taxon>
    </lineage>
</organism>
<evidence type="ECO:0000313" key="4">
    <source>
        <dbReference type="EMBL" id="KAK0392161.1"/>
    </source>
</evidence>
<dbReference type="InterPro" id="IPR039874">
    <property type="entry name" value="WAPL"/>
</dbReference>
<dbReference type="AlphaFoldDB" id="A0AA39LC01"/>
<protein>
    <recommendedName>
        <fullName evidence="3">Wings apart-like protein C-terminal domain-containing protein</fullName>
    </recommendedName>
</protein>
<accession>A0AA39LC01</accession>
<sequence length="752" mass="82360">MASSRSAQTGTQGFANNFGKPQRTKTSSSEELKMYGKRPIAKSLINAKTNQATSQSPAQPAENAAEPEAIADPYSLSDLDDDDSKPTPRSAHARKRKRSSAPSGQSATKEHADARSEHTPRSKNHEINHKAGSAERVPRRRASSTQVSEISQPSKCRSANAIAIQTTPPRKQPRLIDALAAQRAATPDSDSDIEICTTPRGHPERSRDLDEEIRTLMLPSSNNTSDGRSPAKAYTPRATEMTTKSTKIKYTYSQASRSMAPSSRDRGRIGRITEEPESDSILSSPLGPGPDAFDMSEPSDTEDDKRLAIKSVHELRRAGANNRFSDELEDLISRIGKPGHKPSTLRRNALLELSQKLQHRDFASQFRDHADRDSIAGSVGLEEDVISGFALSAVLVQFLFDRPAPHLLHKLAAEGIGSLLGRLVLICDDIDQVASRKETNLPKHSRLILSDVKSRLVAMDIWAEHAISQLAPRTLALKLLDMLYQSSTLDESSLINADCLDYVSRAATELIQGLDGTLQDNVDFGLLVSIMESQSNVSRQTDQEVPWLRRQASNARQSLQRTLQAWQVLHSRTRLATLKMAINVTNTSDGAVAFDDGVLLSDISRCISDEICAACQAVKQQRLDNSAYESLLLVLGVMINIMEHCTAARTSVDKSSIARLATIYAENRLVMSEADSEEKSKLSVAFGYLAVLLGYLALSEPGLTVIRALQSGQGVRKLLGSIRDFIDVYKNVDSKIHGLEGLVSELQTQLVR</sequence>
<feature type="compositionally biased region" description="Low complexity" evidence="2">
    <location>
        <begin position="57"/>
        <end position="77"/>
    </location>
</feature>
<name>A0AA39LC01_SARSR</name>
<evidence type="ECO:0000256" key="2">
    <source>
        <dbReference type="SAM" id="MobiDB-lite"/>
    </source>
</evidence>
<gene>
    <name evidence="4" type="ORF">NLU13_1659</name>
</gene>
<feature type="domain" description="Wings apart-like protein C-terminal" evidence="3">
    <location>
        <begin position="309"/>
        <end position="647"/>
    </location>
</feature>